<dbReference type="RefSeq" id="WP_213534897.1">
    <property type="nucleotide sequence ID" value="NZ_BOVQ01000004.1"/>
</dbReference>
<evidence type="ECO:0000313" key="3">
    <source>
        <dbReference type="Proteomes" id="UP001595987"/>
    </source>
</evidence>
<evidence type="ECO:0000313" key="2">
    <source>
        <dbReference type="EMBL" id="MFC4652406.1"/>
    </source>
</evidence>
<reference evidence="3" key="1">
    <citation type="journal article" date="2019" name="Int. J. Syst. Evol. Microbiol.">
        <title>The Global Catalogue of Microorganisms (GCM) 10K type strain sequencing project: providing services to taxonomists for standard genome sequencing and annotation.</title>
        <authorList>
            <consortium name="The Broad Institute Genomics Platform"/>
            <consortium name="The Broad Institute Genome Sequencing Center for Infectious Disease"/>
            <person name="Wu L."/>
            <person name="Ma J."/>
        </authorList>
    </citation>
    <scope>NUCLEOTIDE SEQUENCE [LARGE SCALE GENOMIC DNA]</scope>
    <source>
        <strain evidence="3">CCUG 63287</strain>
    </source>
</reference>
<dbReference type="EMBL" id="JBHSGD010000005">
    <property type="protein sequence ID" value="MFC4652406.1"/>
    <property type="molecule type" value="Genomic_DNA"/>
</dbReference>
<accession>A0ABV9JD73</accession>
<name>A0ABV9JD73_9LACT</name>
<sequence length="94" mass="10759">MPYGNHEGFIGFSDAALNLATYSGFAVIVFDFLAIIILIIRQFFRTSVSGWTSTIIMLFCFGFTLLMLGIIRKYLSEIFRESKNCPIYVIKEKK</sequence>
<comment type="caution">
    <text evidence="2">The sequence shown here is derived from an EMBL/GenBank/DDBJ whole genome shotgun (WGS) entry which is preliminary data.</text>
</comment>
<keyword evidence="1" id="KW-1133">Transmembrane helix</keyword>
<protein>
    <submittedName>
        <fullName evidence="2">Uncharacterized protein</fullName>
    </submittedName>
</protein>
<keyword evidence="1" id="KW-0472">Membrane</keyword>
<evidence type="ECO:0000256" key="1">
    <source>
        <dbReference type="SAM" id="Phobius"/>
    </source>
</evidence>
<feature type="transmembrane region" description="Helical" evidence="1">
    <location>
        <begin position="52"/>
        <end position="71"/>
    </location>
</feature>
<proteinExistence type="predicted"/>
<organism evidence="2 3">
    <name type="scientific">Lactococcus nasutitermitis</name>
    <dbReference type="NCBI Taxonomy" id="1652957"/>
    <lineage>
        <taxon>Bacteria</taxon>
        <taxon>Bacillati</taxon>
        <taxon>Bacillota</taxon>
        <taxon>Bacilli</taxon>
        <taxon>Lactobacillales</taxon>
        <taxon>Streptococcaceae</taxon>
        <taxon>Lactococcus</taxon>
    </lineage>
</organism>
<feature type="transmembrane region" description="Helical" evidence="1">
    <location>
        <begin position="20"/>
        <end position="40"/>
    </location>
</feature>
<keyword evidence="1" id="KW-0812">Transmembrane</keyword>
<keyword evidence="3" id="KW-1185">Reference proteome</keyword>
<dbReference type="Proteomes" id="UP001595987">
    <property type="component" value="Unassembled WGS sequence"/>
</dbReference>
<gene>
    <name evidence="2" type="ORF">ACFO26_05735</name>
</gene>